<evidence type="ECO:0000313" key="10">
    <source>
        <dbReference type="EMBL" id="VYU51283.1"/>
    </source>
</evidence>
<feature type="transmembrane region" description="Helical" evidence="7">
    <location>
        <begin position="217"/>
        <end position="242"/>
    </location>
</feature>
<gene>
    <name evidence="10" type="primary">lacF_2</name>
    <name evidence="10" type="ORF">FPLFYP42_02590</name>
</gene>
<dbReference type="InterPro" id="IPR051393">
    <property type="entry name" value="ABC_transporter_permease"/>
</dbReference>
<evidence type="ECO:0000256" key="7">
    <source>
        <dbReference type="RuleBase" id="RU363032"/>
    </source>
</evidence>
<evidence type="ECO:0000256" key="8">
    <source>
        <dbReference type="SAM" id="MobiDB-lite"/>
    </source>
</evidence>
<comment type="subcellular location">
    <subcellularLocation>
        <location evidence="1 7">Cell membrane</location>
        <topology evidence="1 7">Multi-pass membrane protein</topology>
    </subcellularLocation>
</comment>
<dbReference type="Pfam" id="PF00528">
    <property type="entry name" value="BPD_transp_1"/>
    <property type="match status" value="1"/>
</dbReference>
<dbReference type="GO" id="GO:0055085">
    <property type="term" value="P:transmembrane transport"/>
    <property type="evidence" value="ECO:0007669"/>
    <property type="project" value="InterPro"/>
</dbReference>
<evidence type="ECO:0000256" key="3">
    <source>
        <dbReference type="ARBA" id="ARBA00022475"/>
    </source>
</evidence>
<feature type="region of interest" description="Disordered" evidence="8">
    <location>
        <begin position="1"/>
        <end position="20"/>
    </location>
</feature>
<evidence type="ECO:0000256" key="5">
    <source>
        <dbReference type="ARBA" id="ARBA00022989"/>
    </source>
</evidence>
<evidence type="ECO:0000256" key="2">
    <source>
        <dbReference type="ARBA" id="ARBA00022448"/>
    </source>
</evidence>
<keyword evidence="3" id="KW-1003">Cell membrane</keyword>
<sequence length="312" mass="35644">MRRWRDEEPQAGPRRKSAGQHPRSAKAYLYLLPAFAVLAVFVVYPILMTLRMGFYQSYVYLTDTGTGFGLNSFRYVLQDPAFGLAVRNTMFIVLVGVPITIVLSLGAALLINSLLRTKGLFQTLYFLPYVTSTLAIGLVFRWLFHSEYGYINFFLEFLGLEPQKWLSDPNLTIVAVTIFTIWSGMAFKIVLFLAGLQKIDQQYYKAARIDGTPAHRIFFRITMPLLSPTFWMVTIVSVIHAFKTYNEVYAMFSRESAGPGNSAITMVYYIYDMFFNRGQVHYASAAAIIFLAIVLALTVIQKWVSKRFVYYV</sequence>
<feature type="transmembrane region" description="Helical" evidence="7">
    <location>
        <begin position="27"/>
        <end position="47"/>
    </location>
</feature>
<evidence type="ECO:0000256" key="6">
    <source>
        <dbReference type="ARBA" id="ARBA00023136"/>
    </source>
</evidence>
<keyword evidence="6 7" id="KW-0472">Membrane</keyword>
<feature type="domain" description="ABC transmembrane type-1" evidence="9">
    <location>
        <begin position="86"/>
        <end position="301"/>
    </location>
</feature>
<dbReference type="PANTHER" id="PTHR30193">
    <property type="entry name" value="ABC TRANSPORTER PERMEASE PROTEIN"/>
    <property type="match status" value="1"/>
</dbReference>
<keyword evidence="2 7" id="KW-0813">Transport</keyword>
<dbReference type="EMBL" id="CACRUB010000046">
    <property type="protein sequence ID" value="VYU51283.1"/>
    <property type="molecule type" value="Genomic_DNA"/>
</dbReference>
<proteinExistence type="inferred from homology"/>
<dbReference type="PANTHER" id="PTHR30193:SF37">
    <property type="entry name" value="INNER MEMBRANE ABC TRANSPORTER PERMEASE PROTEIN YCJO"/>
    <property type="match status" value="1"/>
</dbReference>
<feature type="transmembrane region" description="Helical" evidence="7">
    <location>
        <begin position="280"/>
        <end position="300"/>
    </location>
</feature>
<dbReference type="InterPro" id="IPR035906">
    <property type="entry name" value="MetI-like_sf"/>
</dbReference>
<organism evidence="10">
    <name type="scientific">Flavonifractor plautii</name>
    <name type="common">Fusobacterium plautii</name>
    <dbReference type="NCBI Taxonomy" id="292800"/>
    <lineage>
        <taxon>Bacteria</taxon>
        <taxon>Bacillati</taxon>
        <taxon>Bacillota</taxon>
        <taxon>Clostridia</taxon>
        <taxon>Eubacteriales</taxon>
        <taxon>Oscillospiraceae</taxon>
        <taxon>Flavonifractor</taxon>
    </lineage>
</organism>
<dbReference type="AlphaFoldDB" id="A0A6N3FI27"/>
<dbReference type="SUPFAM" id="SSF161098">
    <property type="entry name" value="MetI-like"/>
    <property type="match status" value="1"/>
</dbReference>
<dbReference type="InterPro" id="IPR000515">
    <property type="entry name" value="MetI-like"/>
</dbReference>
<feature type="transmembrane region" description="Helical" evidence="7">
    <location>
        <begin position="123"/>
        <end position="144"/>
    </location>
</feature>
<dbReference type="CDD" id="cd06261">
    <property type="entry name" value="TM_PBP2"/>
    <property type="match status" value="1"/>
</dbReference>
<evidence type="ECO:0000259" key="9">
    <source>
        <dbReference type="PROSITE" id="PS50928"/>
    </source>
</evidence>
<feature type="transmembrane region" description="Helical" evidence="7">
    <location>
        <begin position="171"/>
        <end position="196"/>
    </location>
</feature>
<name>A0A6N3FI27_FLAPL</name>
<dbReference type="GO" id="GO:0005886">
    <property type="term" value="C:plasma membrane"/>
    <property type="evidence" value="ECO:0007669"/>
    <property type="project" value="UniProtKB-SubCell"/>
</dbReference>
<dbReference type="Gene3D" id="1.10.3720.10">
    <property type="entry name" value="MetI-like"/>
    <property type="match status" value="1"/>
</dbReference>
<comment type="similarity">
    <text evidence="7">Belongs to the binding-protein-dependent transport system permease family.</text>
</comment>
<keyword evidence="5 7" id="KW-1133">Transmembrane helix</keyword>
<evidence type="ECO:0000256" key="4">
    <source>
        <dbReference type="ARBA" id="ARBA00022692"/>
    </source>
</evidence>
<keyword evidence="4 7" id="KW-0812">Transmembrane</keyword>
<reference evidence="10" key="1">
    <citation type="submission" date="2019-11" db="EMBL/GenBank/DDBJ databases">
        <authorList>
            <person name="Feng L."/>
        </authorList>
    </citation>
    <scope>NUCLEOTIDE SEQUENCE</scope>
    <source>
        <strain evidence="10">FplautiiLFYP42</strain>
    </source>
</reference>
<accession>A0A6N3FI27</accession>
<protein>
    <submittedName>
        <fullName evidence="10">Lactose transport system permease protein LacF</fullName>
    </submittedName>
</protein>
<evidence type="ECO:0000256" key="1">
    <source>
        <dbReference type="ARBA" id="ARBA00004651"/>
    </source>
</evidence>
<feature type="transmembrane region" description="Helical" evidence="7">
    <location>
        <begin position="90"/>
        <end position="111"/>
    </location>
</feature>
<dbReference type="PROSITE" id="PS50928">
    <property type="entry name" value="ABC_TM1"/>
    <property type="match status" value="1"/>
</dbReference>
<dbReference type="SUPFAM" id="SSF160964">
    <property type="entry name" value="MalF N-terminal region-like"/>
    <property type="match status" value="1"/>
</dbReference>